<dbReference type="SUPFAM" id="SSF48452">
    <property type="entry name" value="TPR-like"/>
    <property type="match status" value="2"/>
</dbReference>
<evidence type="ECO:0000256" key="1">
    <source>
        <dbReference type="ARBA" id="ARBA00005820"/>
    </source>
</evidence>
<dbReference type="Gene3D" id="1.10.10.10">
    <property type="entry name" value="Winged helix-like DNA-binding domain superfamily/Winged helix DNA-binding domain"/>
    <property type="match status" value="1"/>
</dbReference>
<dbReference type="InterPro" id="IPR051677">
    <property type="entry name" value="AfsR-DnrI-RedD_regulator"/>
</dbReference>
<dbReference type="InterPro" id="IPR019734">
    <property type="entry name" value="TPR_rpt"/>
</dbReference>
<dbReference type="SMART" id="SM00862">
    <property type="entry name" value="Trans_reg_C"/>
    <property type="match status" value="1"/>
</dbReference>
<evidence type="ECO:0000259" key="4">
    <source>
        <dbReference type="SMART" id="SM00862"/>
    </source>
</evidence>
<feature type="repeat" description="TPR" evidence="3">
    <location>
        <begin position="663"/>
        <end position="696"/>
    </location>
</feature>
<dbReference type="SMART" id="SM01043">
    <property type="entry name" value="BTAD"/>
    <property type="match status" value="1"/>
</dbReference>
<feature type="domain" description="Bacterial transcriptional activator" evidence="5">
    <location>
        <begin position="600"/>
        <end position="747"/>
    </location>
</feature>
<evidence type="ECO:0000313" key="6">
    <source>
        <dbReference type="EMBL" id="UJS25066.1"/>
    </source>
</evidence>
<evidence type="ECO:0000259" key="5">
    <source>
        <dbReference type="SMART" id="SM01043"/>
    </source>
</evidence>
<dbReference type="InterPro" id="IPR016032">
    <property type="entry name" value="Sig_transdc_resp-reg_C-effctor"/>
</dbReference>
<accession>A0ABY3SZX1</accession>
<dbReference type="InterPro" id="IPR011990">
    <property type="entry name" value="TPR-like_helical_dom_sf"/>
</dbReference>
<dbReference type="Pfam" id="PF03704">
    <property type="entry name" value="BTAD"/>
    <property type="match status" value="1"/>
</dbReference>
<dbReference type="InterPro" id="IPR001867">
    <property type="entry name" value="OmpR/PhoB-type_DNA-bd"/>
</dbReference>
<sequence length="753" mass="84618">MAYPELRLKQGQKCWERPQLDALRQQAAHILRNTGQPEAAIELALSGSDWLAAASMIATQAPHLLVQGRHQTLLGWLQRLPETLLTTNPWLLYWQGAAFDGHDPLAAGHCFASAYPLFEQNGDANGMYQTLASALLVSWMTQQNHQGMDRWLQRFDQLFAQQPNMGETAAEARVVSAVLMAIYYRRPDHPHAEALLARARQLWAEPLEARLRWQLGSAIGFYLSGSAELFQWARTLRMYAASGNNRLDSPLEHLHLLLSLAFVDCFAGRYDTSRAYVREGLALGQATGVQVYKLFLLAVGAYNGLMQTRLAEADHHLDEMRVILASQAPNFHTVHYHLLLNWRALVAGQFADALDHGRAALALALENGAVYPLARCRHGLALALIANDQSPQEALELLDQAKIRWGTARLQQMEHDCDLSEAWLRLRMGEEETAARLLTAALLQGKEQGWGLPLWSFPAWIEPLLRFALERGIETACVQSLIRQVELSPHTTKGIPANWPLPVKIQTLGYFAVEVSGEPLPIDTPSKNRPLELLKVLVAFGGRDVSDTRLMDTLWPDASGDAATRSLNTTLHRLRKTLGVEQAIVLKDRNISLDAHHVWLDVWAFERTLERLRQQLDHPHANPSSVTRLWDTASTLYAGPFLGKGAQQSWALDMAERQRSRMLRFTLAVGEYWEKASDWEQAIQVYRKGLEIDPLVESFYQGLMRCYESLGRPSEALAAYERCRKLLGEGLNVMPGAETVKLYKDIRARTVIA</sequence>
<name>A0ABY3SZX1_9GAMM</name>
<keyword evidence="3" id="KW-0802">TPR repeat</keyword>
<evidence type="ECO:0000256" key="2">
    <source>
        <dbReference type="ARBA" id="ARBA00023125"/>
    </source>
</evidence>
<proteinExistence type="inferred from homology"/>
<keyword evidence="2" id="KW-0238">DNA-binding</keyword>
<organism evidence="6 7">
    <name type="scientific">Thiothrix winogradskyi</name>
    <dbReference type="NCBI Taxonomy" id="96472"/>
    <lineage>
        <taxon>Bacteria</taxon>
        <taxon>Pseudomonadati</taxon>
        <taxon>Pseudomonadota</taxon>
        <taxon>Gammaproteobacteria</taxon>
        <taxon>Thiotrichales</taxon>
        <taxon>Thiotrichaceae</taxon>
        <taxon>Thiothrix</taxon>
    </lineage>
</organism>
<dbReference type="InterPro" id="IPR005158">
    <property type="entry name" value="BTAD"/>
</dbReference>
<evidence type="ECO:0000313" key="7">
    <source>
        <dbReference type="Proteomes" id="UP001054801"/>
    </source>
</evidence>
<dbReference type="RefSeq" id="WP_236499798.1">
    <property type="nucleotide sequence ID" value="NZ_CP091244.1"/>
</dbReference>
<dbReference type="PROSITE" id="PS50005">
    <property type="entry name" value="TPR"/>
    <property type="match status" value="1"/>
</dbReference>
<feature type="domain" description="OmpR/PhoB-type" evidence="4">
    <location>
        <begin position="517"/>
        <end position="593"/>
    </location>
</feature>
<dbReference type="InterPro" id="IPR036388">
    <property type="entry name" value="WH-like_DNA-bd_sf"/>
</dbReference>
<evidence type="ECO:0000256" key="3">
    <source>
        <dbReference type="PROSITE-ProRule" id="PRU00339"/>
    </source>
</evidence>
<dbReference type="Proteomes" id="UP001054801">
    <property type="component" value="Chromosome"/>
</dbReference>
<dbReference type="PANTHER" id="PTHR35807">
    <property type="entry name" value="TRANSCRIPTIONAL REGULATOR REDD-RELATED"/>
    <property type="match status" value="1"/>
</dbReference>
<dbReference type="SUPFAM" id="SSF46894">
    <property type="entry name" value="C-terminal effector domain of the bipartite response regulators"/>
    <property type="match status" value="1"/>
</dbReference>
<gene>
    <name evidence="6" type="ORF">L2Y54_03255</name>
</gene>
<protein>
    <submittedName>
        <fullName evidence="6">Winged helix-turn-helix domain-containing protein</fullName>
    </submittedName>
</protein>
<keyword evidence="7" id="KW-1185">Reference proteome</keyword>
<dbReference type="Gene3D" id="1.25.40.10">
    <property type="entry name" value="Tetratricopeptide repeat domain"/>
    <property type="match status" value="1"/>
</dbReference>
<comment type="similarity">
    <text evidence="1">Belongs to the AfsR/DnrI/RedD regulatory family.</text>
</comment>
<reference evidence="6" key="1">
    <citation type="journal article" date="2022" name="Microorganisms">
        <title>Two New Species of Filamentous Sulfur Bacteria of the Genus Thiothrix, Thiothrix winogradskyi sp. nov. and 'Candidatus Thiothrix sulfatifontis' sp. nov.</title>
        <authorList>
            <person name="Ravin N.V."/>
            <person name="Rossetti S."/>
            <person name="Beletsky A.V."/>
            <person name="Kadnikov V.V."/>
            <person name="Rudenko T.S."/>
            <person name="Smolyakov D.D."/>
            <person name="Moskvitina M.I."/>
            <person name="Gureeva M.V."/>
            <person name="Mardanov A.V."/>
            <person name="Grabovich M.Y."/>
        </authorList>
    </citation>
    <scope>NUCLEOTIDE SEQUENCE</scope>
    <source>
        <strain evidence="6">CT3</strain>
    </source>
</reference>
<dbReference type="EMBL" id="CP091244">
    <property type="protein sequence ID" value="UJS25066.1"/>
    <property type="molecule type" value="Genomic_DNA"/>
</dbReference>